<dbReference type="PANTHER" id="PTHR13748">
    <property type="entry name" value="COBW-RELATED"/>
    <property type="match status" value="1"/>
</dbReference>
<feature type="domain" description="CobW C-terminal" evidence="8">
    <location>
        <begin position="265"/>
        <end position="340"/>
    </location>
</feature>
<dbReference type="AlphaFoldDB" id="A0A964T6P0"/>
<dbReference type="InterPro" id="IPR012824">
    <property type="entry name" value="CobW"/>
</dbReference>
<keyword evidence="3" id="KW-0143">Chaperone</keyword>
<keyword evidence="10" id="KW-1185">Reference proteome</keyword>
<proteinExistence type="inferred from homology"/>
<dbReference type="SUPFAM" id="SSF52540">
    <property type="entry name" value="P-loop containing nucleoside triphosphate hydrolases"/>
    <property type="match status" value="1"/>
</dbReference>
<evidence type="ECO:0000256" key="2">
    <source>
        <dbReference type="ARBA" id="ARBA00022801"/>
    </source>
</evidence>
<dbReference type="Pfam" id="PF07683">
    <property type="entry name" value="CobW_C"/>
    <property type="match status" value="1"/>
</dbReference>
<dbReference type="PANTHER" id="PTHR13748:SF62">
    <property type="entry name" value="COBW DOMAIN-CONTAINING PROTEIN"/>
    <property type="match status" value="1"/>
</dbReference>
<feature type="domain" description="CobW/HypB/UreG nucleotide-binding" evidence="7">
    <location>
        <begin position="9"/>
        <end position="208"/>
    </location>
</feature>
<dbReference type="NCBIfam" id="TIGR02475">
    <property type="entry name" value="CobW"/>
    <property type="match status" value="1"/>
</dbReference>
<dbReference type="OrthoDB" id="9808822at2"/>
<evidence type="ECO:0000256" key="1">
    <source>
        <dbReference type="ARBA" id="ARBA00022741"/>
    </source>
</evidence>
<comment type="similarity">
    <text evidence="4">Belongs to the SIMIBI class G3E GTPase family. ZNG1 subfamily.</text>
</comment>
<dbReference type="InterPro" id="IPR036627">
    <property type="entry name" value="CobW-likC_sf"/>
</dbReference>
<evidence type="ECO:0000259" key="8">
    <source>
        <dbReference type="Pfam" id="PF07683"/>
    </source>
</evidence>
<dbReference type="EMBL" id="SPKJ01000076">
    <property type="protein sequence ID" value="MYZ49483.1"/>
    <property type="molecule type" value="Genomic_DNA"/>
</dbReference>
<evidence type="ECO:0000256" key="3">
    <source>
        <dbReference type="ARBA" id="ARBA00023186"/>
    </source>
</evidence>
<dbReference type="GO" id="GO:0016787">
    <property type="term" value="F:hydrolase activity"/>
    <property type="evidence" value="ECO:0007669"/>
    <property type="project" value="UniProtKB-KW"/>
</dbReference>
<dbReference type="RefSeq" id="WP_161141824.1">
    <property type="nucleotide sequence ID" value="NZ_SPKJ01000076.1"/>
</dbReference>
<evidence type="ECO:0000313" key="10">
    <source>
        <dbReference type="Proteomes" id="UP000773614"/>
    </source>
</evidence>
<evidence type="ECO:0000256" key="5">
    <source>
        <dbReference type="ARBA" id="ARBA00045658"/>
    </source>
</evidence>
<evidence type="ECO:0000256" key="6">
    <source>
        <dbReference type="ARBA" id="ARBA00049117"/>
    </source>
</evidence>
<organism evidence="9 10">
    <name type="scientific">Propylenella binzhouense</name>
    <dbReference type="NCBI Taxonomy" id="2555902"/>
    <lineage>
        <taxon>Bacteria</taxon>
        <taxon>Pseudomonadati</taxon>
        <taxon>Pseudomonadota</taxon>
        <taxon>Alphaproteobacteria</taxon>
        <taxon>Hyphomicrobiales</taxon>
        <taxon>Propylenellaceae</taxon>
        <taxon>Propylenella</taxon>
    </lineage>
</organism>
<comment type="function">
    <text evidence="5">Zinc chaperone that directly transfers zinc cofactor to target proteins, thereby activating them. Zinc is transferred from the CXCC motif in the GTPase domain to the zinc binding site in target proteins in a process requiring GTP hydrolysis.</text>
</comment>
<protein>
    <submittedName>
        <fullName evidence="9">Cobalamin biosynthesis protein CobW</fullName>
    </submittedName>
</protein>
<comment type="catalytic activity">
    <reaction evidence="6">
        <text>GTP + H2O = GDP + phosphate + H(+)</text>
        <dbReference type="Rhea" id="RHEA:19669"/>
        <dbReference type="ChEBI" id="CHEBI:15377"/>
        <dbReference type="ChEBI" id="CHEBI:15378"/>
        <dbReference type="ChEBI" id="CHEBI:37565"/>
        <dbReference type="ChEBI" id="CHEBI:43474"/>
        <dbReference type="ChEBI" id="CHEBI:58189"/>
    </reaction>
    <physiologicalReaction direction="left-to-right" evidence="6">
        <dbReference type="Rhea" id="RHEA:19670"/>
    </physiologicalReaction>
</comment>
<dbReference type="InterPro" id="IPR027417">
    <property type="entry name" value="P-loop_NTPase"/>
</dbReference>
<comment type="caution">
    <text evidence="9">The sequence shown here is derived from an EMBL/GenBank/DDBJ whole genome shotgun (WGS) entry which is preliminary data.</text>
</comment>
<dbReference type="Gene3D" id="3.40.50.300">
    <property type="entry name" value="P-loop containing nucleotide triphosphate hydrolases"/>
    <property type="match status" value="1"/>
</dbReference>
<evidence type="ECO:0000259" key="7">
    <source>
        <dbReference type="Pfam" id="PF02492"/>
    </source>
</evidence>
<gene>
    <name evidence="9" type="primary">cobW</name>
    <name evidence="9" type="ORF">E4O86_17375</name>
</gene>
<dbReference type="InterPro" id="IPR011629">
    <property type="entry name" value="CobW-like_C"/>
</dbReference>
<dbReference type="CDD" id="cd03112">
    <property type="entry name" value="CobW-like"/>
    <property type="match status" value="1"/>
</dbReference>
<accession>A0A964T6P0</accession>
<dbReference type="GO" id="GO:0000166">
    <property type="term" value="F:nucleotide binding"/>
    <property type="evidence" value="ECO:0007669"/>
    <property type="project" value="UniProtKB-KW"/>
</dbReference>
<dbReference type="GO" id="GO:0009236">
    <property type="term" value="P:cobalamin biosynthetic process"/>
    <property type="evidence" value="ECO:0007669"/>
    <property type="project" value="InterPro"/>
</dbReference>
<keyword evidence="1" id="KW-0547">Nucleotide-binding</keyword>
<name>A0A964T6P0_9HYPH</name>
<dbReference type="Gene3D" id="3.30.1220.10">
    <property type="entry name" value="CobW-like, C-terminal domain"/>
    <property type="match status" value="1"/>
</dbReference>
<dbReference type="SUPFAM" id="SSF90002">
    <property type="entry name" value="Hypothetical protein YjiA, C-terminal domain"/>
    <property type="match status" value="1"/>
</dbReference>
<dbReference type="InterPro" id="IPR051316">
    <property type="entry name" value="Zinc-reg_GTPase_activator"/>
</dbReference>
<sequence>MTADLGRIPATIVTGFLGAGKTTLIRHLLQNAGGRRIALIVNEFGDVGFDGSVLAECGSEACGGEEIIELANGCICCTVADDFLPAMETILGRGEPPDHIVIETSGLALPQPLVKAFTWPTVRNRVTVDAVVTVVDATAVAEGRVASDEAKLAEQRAKDLALDHDDPVEELFEDQLRCADLILVSKTDLVSESDLARVEAAIDADRRPEARTVRVANGAVPAEILLGQRAAAEADVANRKSHHELEGEEHDHDDFDTFVLAVEASDRAAIEARVRGAMALPGVLRIKGLVTVPGRAAPLAVQAVGPRVETWFVPEAGRPPGLVVIGLRSLDRAAVEAALGS</sequence>
<evidence type="ECO:0000256" key="4">
    <source>
        <dbReference type="ARBA" id="ARBA00034320"/>
    </source>
</evidence>
<evidence type="ECO:0000313" key="9">
    <source>
        <dbReference type="EMBL" id="MYZ49483.1"/>
    </source>
</evidence>
<dbReference type="InterPro" id="IPR003495">
    <property type="entry name" value="CobW/HypB/UreG_nucleotide-bd"/>
</dbReference>
<keyword evidence="2" id="KW-0378">Hydrolase</keyword>
<reference evidence="9" key="1">
    <citation type="submission" date="2019-03" db="EMBL/GenBank/DDBJ databases">
        <title>Afifella sp. nov., isolated from activated sludge.</title>
        <authorList>
            <person name="Li Q."/>
            <person name="Liu Y."/>
        </authorList>
    </citation>
    <scope>NUCLEOTIDE SEQUENCE</scope>
    <source>
        <strain evidence="9">L72</strain>
    </source>
</reference>
<dbReference type="GO" id="GO:0005737">
    <property type="term" value="C:cytoplasm"/>
    <property type="evidence" value="ECO:0007669"/>
    <property type="project" value="TreeGrafter"/>
</dbReference>
<dbReference type="Pfam" id="PF02492">
    <property type="entry name" value="cobW"/>
    <property type="match status" value="1"/>
</dbReference>
<dbReference type="Proteomes" id="UP000773614">
    <property type="component" value="Unassembled WGS sequence"/>
</dbReference>